<protein>
    <submittedName>
        <fullName evidence="3">Enoyl-CoA hydratase/isomerase family protein</fullName>
    </submittedName>
</protein>
<dbReference type="EMBL" id="JBHLXJ010000002">
    <property type="protein sequence ID" value="MFC0348274.1"/>
    <property type="molecule type" value="Genomic_DNA"/>
</dbReference>
<reference evidence="3 4" key="1">
    <citation type="submission" date="2024-09" db="EMBL/GenBank/DDBJ databases">
        <authorList>
            <person name="Sun Q."/>
            <person name="Mori K."/>
        </authorList>
    </citation>
    <scope>NUCLEOTIDE SEQUENCE [LARGE SCALE GENOMIC DNA]</scope>
    <source>
        <strain evidence="3 4">CCM 8677</strain>
    </source>
</reference>
<dbReference type="Gene3D" id="3.90.226.10">
    <property type="entry name" value="2-enoyl-CoA Hydratase, Chain A, domain 1"/>
    <property type="match status" value="1"/>
</dbReference>
<dbReference type="Gene3D" id="1.10.12.10">
    <property type="entry name" value="Lyase 2-enoyl-coa Hydratase, Chain A, domain 2"/>
    <property type="match status" value="1"/>
</dbReference>
<sequence length="285" mass="31106">MPDIHNSHLTVGNTAPQIDEQIGEQAIEQGQIICETQDKIAYVTISNPERLNAINMAMWNALTKHFTELDRNTELRCIIIRGANRNFAAGADVQEFATVRNTLADGMRYHNQVIAAALKAISECQHPVVAAIEGVCVGGGLEIAIASDIRIAAPNSRFGIPINKLGFPLAPQEMQSLLALVGKAVSLEILLEGRILNAIEAKNKGLVQRLSDNVPLEALETAERIARGAPLAARINKKIMRRLSFMPAPLTEQEQLDAFSFLETSDYQEGILGFLAKKTPEFTGK</sequence>
<evidence type="ECO:0000256" key="2">
    <source>
        <dbReference type="RuleBase" id="RU003707"/>
    </source>
</evidence>
<dbReference type="PANTHER" id="PTHR43802">
    <property type="entry name" value="ENOYL-COA HYDRATASE"/>
    <property type="match status" value="1"/>
</dbReference>
<dbReference type="PANTHER" id="PTHR43802:SF1">
    <property type="entry name" value="IP11341P-RELATED"/>
    <property type="match status" value="1"/>
</dbReference>
<comment type="caution">
    <text evidence="3">The sequence shown here is derived from an EMBL/GenBank/DDBJ whole genome shotgun (WGS) entry which is preliminary data.</text>
</comment>
<dbReference type="Pfam" id="PF00378">
    <property type="entry name" value="ECH_1"/>
    <property type="match status" value="1"/>
</dbReference>
<dbReference type="InterPro" id="IPR018376">
    <property type="entry name" value="Enoyl-CoA_hyd/isom_CS"/>
</dbReference>
<evidence type="ECO:0000256" key="1">
    <source>
        <dbReference type="ARBA" id="ARBA00005254"/>
    </source>
</evidence>
<proteinExistence type="inferred from homology"/>
<organism evidence="3 4">
    <name type="scientific">Undibacterium danionis</name>
    <dbReference type="NCBI Taxonomy" id="1812100"/>
    <lineage>
        <taxon>Bacteria</taxon>
        <taxon>Pseudomonadati</taxon>
        <taxon>Pseudomonadota</taxon>
        <taxon>Betaproteobacteria</taxon>
        <taxon>Burkholderiales</taxon>
        <taxon>Oxalobacteraceae</taxon>
        <taxon>Undibacterium</taxon>
    </lineage>
</organism>
<dbReference type="PROSITE" id="PS00166">
    <property type="entry name" value="ENOYL_COA_HYDRATASE"/>
    <property type="match status" value="1"/>
</dbReference>
<dbReference type="InterPro" id="IPR001753">
    <property type="entry name" value="Enoyl-CoA_hydra/iso"/>
</dbReference>
<dbReference type="InterPro" id="IPR014748">
    <property type="entry name" value="Enoyl-CoA_hydra_C"/>
</dbReference>
<dbReference type="SUPFAM" id="SSF52096">
    <property type="entry name" value="ClpP/crotonase"/>
    <property type="match status" value="1"/>
</dbReference>
<evidence type="ECO:0000313" key="4">
    <source>
        <dbReference type="Proteomes" id="UP001589844"/>
    </source>
</evidence>
<dbReference type="CDD" id="cd06558">
    <property type="entry name" value="crotonase-like"/>
    <property type="match status" value="1"/>
</dbReference>
<accession>A0ABV6I8X2</accession>
<comment type="similarity">
    <text evidence="1 2">Belongs to the enoyl-CoA hydratase/isomerase family.</text>
</comment>
<dbReference type="InterPro" id="IPR029045">
    <property type="entry name" value="ClpP/crotonase-like_dom_sf"/>
</dbReference>
<gene>
    <name evidence="3" type="ORF">ACFFJH_00490</name>
</gene>
<keyword evidence="4" id="KW-1185">Reference proteome</keyword>
<dbReference type="Proteomes" id="UP001589844">
    <property type="component" value="Unassembled WGS sequence"/>
</dbReference>
<name>A0ABV6I8X2_9BURK</name>
<evidence type="ECO:0000313" key="3">
    <source>
        <dbReference type="EMBL" id="MFC0348274.1"/>
    </source>
</evidence>
<dbReference type="RefSeq" id="WP_390209310.1">
    <property type="nucleotide sequence ID" value="NZ_JBHLXJ010000002.1"/>
</dbReference>